<dbReference type="STRING" id="416450.A0A1V6PGW8"/>
<keyword evidence="3" id="KW-0732">Signal</keyword>
<evidence type="ECO:0000256" key="1">
    <source>
        <dbReference type="ARBA" id="ARBA00008858"/>
    </source>
</evidence>
<dbReference type="SUPFAM" id="SSF51695">
    <property type="entry name" value="PLC-like phosphodiesterases"/>
    <property type="match status" value="1"/>
</dbReference>
<dbReference type="InterPro" id="IPR017946">
    <property type="entry name" value="PLC-like_Pdiesterase_TIM-brl"/>
</dbReference>
<dbReference type="PANTHER" id="PTHR31571">
    <property type="entry name" value="ALTERED INHERITANCE OF MITOCHONDRIA PROTEIN 6"/>
    <property type="match status" value="1"/>
</dbReference>
<gene>
    <name evidence="4" type="ORF">PENANT_c128G11096</name>
</gene>
<accession>A0A1V6PGW8</accession>
<dbReference type="PANTHER" id="PTHR31571:SF1">
    <property type="entry name" value="ALTERED INHERITANCE OF MITOCHONDRIA PROTEIN 6"/>
    <property type="match status" value="1"/>
</dbReference>
<dbReference type="GO" id="GO:0006629">
    <property type="term" value="P:lipid metabolic process"/>
    <property type="evidence" value="ECO:0007669"/>
    <property type="project" value="InterPro"/>
</dbReference>
<feature type="signal peptide" evidence="3">
    <location>
        <begin position="1"/>
        <end position="17"/>
    </location>
</feature>
<name>A0A1V6PGW8_9EURO</name>
<dbReference type="GO" id="GO:0008081">
    <property type="term" value="F:phosphoric diester hydrolase activity"/>
    <property type="evidence" value="ECO:0007669"/>
    <property type="project" value="InterPro"/>
</dbReference>
<dbReference type="CDD" id="cd08577">
    <property type="entry name" value="PI-PLCc_GDPD_SF_unchar3"/>
    <property type="match status" value="1"/>
</dbReference>
<comment type="similarity">
    <text evidence="1">Belongs to the AIM6 family.</text>
</comment>
<reference evidence="5" key="1">
    <citation type="journal article" date="2017" name="Nat. Microbiol.">
        <title>Global analysis of biosynthetic gene clusters reveals vast potential of secondary metabolite production in Penicillium species.</title>
        <authorList>
            <person name="Nielsen J.C."/>
            <person name="Grijseels S."/>
            <person name="Prigent S."/>
            <person name="Ji B."/>
            <person name="Dainat J."/>
            <person name="Nielsen K.F."/>
            <person name="Frisvad J.C."/>
            <person name="Workman M."/>
            <person name="Nielsen J."/>
        </authorList>
    </citation>
    <scope>NUCLEOTIDE SEQUENCE [LARGE SCALE GENOMIC DNA]</scope>
    <source>
        <strain evidence="5">IBT 31811</strain>
    </source>
</reference>
<sequence length="328" mass="36365">MVVGGSVVLVWFSLVLALIDRLKPPVPSNGLQRIVQKWKGPVDSVAALSPWPKDFSQGIKPVPCHSHNDYWRSVPLYEAIAAGCTGVEADVWLDGNNLLVGHRKHSLSSDRTLKSLYVDPLVNILSNLNENSSTNASIGIFELDPTATVTLLIDIKTDGNTTWPILLHQLAPLQSGGWLSWWNGTSKTLTYGPITVVGTGNTLFQQVVADQIRYVFFDAPLKEISQNYTYTTENSYYASVSLFKAVGIVWPWGLTDNQEQTIQKMISAASKRGLVSRFWGIPSWPVSLRINLWRILVDSGIGMLNVDDVVQATRWNWNWCIVAGVVLC</sequence>
<dbReference type="InterPro" id="IPR051236">
    <property type="entry name" value="HAT_RTT109-like"/>
</dbReference>
<evidence type="ECO:0000256" key="2">
    <source>
        <dbReference type="ARBA" id="ARBA00014286"/>
    </source>
</evidence>
<comment type="caution">
    <text evidence="4">The sequence shown here is derived from an EMBL/GenBank/DDBJ whole genome shotgun (WGS) entry which is preliminary data.</text>
</comment>
<dbReference type="InterPro" id="IPR039559">
    <property type="entry name" value="AIM6_PI-PLC-like_dom"/>
</dbReference>
<feature type="chain" id="PRO_5013388562" description="Altered inheritance of mitochondria protein 6" evidence="3">
    <location>
        <begin position="18"/>
        <end position="328"/>
    </location>
</feature>
<protein>
    <recommendedName>
        <fullName evidence="2">Altered inheritance of mitochondria protein 6</fullName>
    </recommendedName>
</protein>
<organism evidence="4 5">
    <name type="scientific">Penicillium antarcticum</name>
    <dbReference type="NCBI Taxonomy" id="416450"/>
    <lineage>
        <taxon>Eukaryota</taxon>
        <taxon>Fungi</taxon>
        <taxon>Dikarya</taxon>
        <taxon>Ascomycota</taxon>
        <taxon>Pezizomycotina</taxon>
        <taxon>Eurotiomycetes</taxon>
        <taxon>Eurotiomycetidae</taxon>
        <taxon>Eurotiales</taxon>
        <taxon>Aspergillaceae</taxon>
        <taxon>Penicillium</taxon>
    </lineage>
</organism>
<evidence type="ECO:0000313" key="5">
    <source>
        <dbReference type="Proteomes" id="UP000191672"/>
    </source>
</evidence>
<dbReference type="AlphaFoldDB" id="A0A1V6PGW8"/>
<evidence type="ECO:0000256" key="3">
    <source>
        <dbReference type="SAM" id="SignalP"/>
    </source>
</evidence>
<dbReference type="EMBL" id="MDYN01000128">
    <property type="protein sequence ID" value="OQD76278.1"/>
    <property type="molecule type" value="Genomic_DNA"/>
</dbReference>
<evidence type="ECO:0000313" key="4">
    <source>
        <dbReference type="EMBL" id="OQD76278.1"/>
    </source>
</evidence>
<proteinExistence type="inferred from homology"/>
<dbReference type="Proteomes" id="UP000191672">
    <property type="component" value="Unassembled WGS sequence"/>
</dbReference>
<keyword evidence="5" id="KW-1185">Reference proteome</keyword>